<dbReference type="SUPFAM" id="SSF56300">
    <property type="entry name" value="Metallo-dependent phosphatases"/>
    <property type="match status" value="1"/>
</dbReference>
<evidence type="ECO:0000259" key="3">
    <source>
        <dbReference type="Pfam" id="PF00149"/>
    </source>
</evidence>
<dbReference type="AlphaFoldDB" id="A0A1F4SSL8"/>
<comment type="caution">
    <text evidence="4">The sequence shown here is derived from an EMBL/GenBank/DDBJ whole genome shotgun (WGS) entry which is preliminary data.</text>
</comment>
<dbReference type="InterPro" id="IPR029052">
    <property type="entry name" value="Metallo-depent_PP-like"/>
</dbReference>
<accession>A0A1F4SSL8</accession>
<evidence type="ECO:0000256" key="2">
    <source>
        <dbReference type="SAM" id="SignalP"/>
    </source>
</evidence>
<organism evidence="4 5">
    <name type="scientific">candidate division WOR-1 bacterium RIFOXYB2_FULL_37_13</name>
    <dbReference type="NCBI Taxonomy" id="1802579"/>
    <lineage>
        <taxon>Bacteria</taxon>
        <taxon>Bacillati</taxon>
        <taxon>Saganbacteria</taxon>
    </lineage>
</organism>
<dbReference type="Pfam" id="PF00149">
    <property type="entry name" value="Metallophos"/>
    <property type="match status" value="1"/>
</dbReference>
<feature type="transmembrane region" description="Helical" evidence="1">
    <location>
        <begin position="92"/>
        <end position="114"/>
    </location>
</feature>
<sequence>MWLFFFLIAPAPAYAFSFAVFGDSCKGDATYEKLLKKTTEDPDISFAIHLGDFALNGQLKEYEKHIKFNRLCGIPIYHVKGNHDAVYSGYKYFSFFLAPRIFLLTMRIATFLFLTMP</sequence>
<evidence type="ECO:0000313" key="5">
    <source>
        <dbReference type="Proteomes" id="UP000178417"/>
    </source>
</evidence>
<keyword evidence="1" id="KW-0812">Transmembrane</keyword>
<dbReference type="Proteomes" id="UP000178417">
    <property type="component" value="Unassembled WGS sequence"/>
</dbReference>
<evidence type="ECO:0000313" key="4">
    <source>
        <dbReference type="EMBL" id="OGC22673.1"/>
    </source>
</evidence>
<gene>
    <name evidence="4" type="ORF">A2310_07950</name>
</gene>
<dbReference type="CDD" id="cd00838">
    <property type="entry name" value="MPP_superfamily"/>
    <property type="match status" value="1"/>
</dbReference>
<feature type="domain" description="Calcineurin-like phosphoesterase" evidence="3">
    <location>
        <begin position="17"/>
        <end position="96"/>
    </location>
</feature>
<keyword evidence="2" id="KW-0732">Signal</keyword>
<feature type="signal peptide" evidence="2">
    <location>
        <begin position="1"/>
        <end position="15"/>
    </location>
</feature>
<feature type="chain" id="PRO_5012181659" description="Calcineurin-like phosphoesterase domain-containing protein" evidence="2">
    <location>
        <begin position="16"/>
        <end position="117"/>
    </location>
</feature>
<dbReference type="Gene3D" id="3.60.21.10">
    <property type="match status" value="1"/>
</dbReference>
<keyword evidence="1" id="KW-0472">Membrane</keyword>
<dbReference type="STRING" id="1802579.A2310_07950"/>
<dbReference type="InterPro" id="IPR004843">
    <property type="entry name" value="Calcineurin-like_PHP"/>
</dbReference>
<protein>
    <recommendedName>
        <fullName evidence="3">Calcineurin-like phosphoesterase domain-containing protein</fullName>
    </recommendedName>
</protein>
<proteinExistence type="predicted"/>
<dbReference type="GO" id="GO:0016787">
    <property type="term" value="F:hydrolase activity"/>
    <property type="evidence" value="ECO:0007669"/>
    <property type="project" value="InterPro"/>
</dbReference>
<dbReference type="EMBL" id="MEUB01000027">
    <property type="protein sequence ID" value="OGC22673.1"/>
    <property type="molecule type" value="Genomic_DNA"/>
</dbReference>
<keyword evidence="1" id="KW-1133">Transmembrane helix</keyword>
<reference evidence="4 5" key="1">
    <citation type="journal article" date="2016" name="Nat. Commun.">
        <title>Thousands of microbial genomes shed light on interconnected biogeochemical processes in an aquifer system.</title>
        <authorList>
            <person name="Anantharaman K."/>
            <person name="Brown C.T."/>
            <person name="Hug L.A."/>
            <person name="Sharon I."/>
            <person name="Castelle C.J."/>
            <person name="Probst A.J."/>
            <person name="Thomas B.C."/>
            <person name="Singh A."/>
            <person name="Wilkins M.J."/>
            <person name="Karaoz U."/>
            <person name="Brodie E.L."/>
            <person name="Williams K.H."/>
            <person name="Hubbard S.S."/>
            <person name="Banfield J.F."/>
        </authorList>
    </citation>
    <scope>NUCLEOTIDE SEQUENCE [LARGE SCALE GENOMIC DNA]</scope>
</reference>
<evidence type="ECO:0000256" key="1">
    <source>
        <dbReference type="SAM" id="Phobius"/>
    </source>
</evidence>
<name>A0A1F4SSL8_UNCSA</name>